<evidence type="ECO:0000256" key="1">
    <source>
        <dbReference type="SAM" id="MobiDB-lite"/>
    </source>
</evidence>
<accession>A0ABX1M719</accession>
<evidence type="ECO:0000313" key="3">
    <source>
        <dbReference type="Proteomes" id="UP000762253"/>
    </source>
</evidence>
<proteinExistence type="predicted"/>
<gene>
    <name evidence="2" type="ORF">DP115_03095</name>
</gene>
<reference evidence="2 3" key="1">
    <citation type="submission" date="2018-06" db="EMBL/GenBank/DDBJ databases">
        <title>Comparative genomics of Brasilonema spp. strains.</title>
        <authorList>
            <person name="Alvarenga D.O."/>
            <person name="Fiore M.F."/>
            <person name="Varani A.M."/>
        </authorList>
    </citation>
    <scope>NUCLEOTIDE SEQUENCE [LARGE SCALE GENOMIC DNA]</scope>
    <source>
        <strain evidence="2 3">UFV-OR1</strain>
    </source>
</reference>
<protein>
    <submittedName>
        <fullName evidence="2">Uncharacterized protein</fullName>
    </submittedName>
</protein>
<comment type="caution">
    <text evidence="2">The sequence shown here is derived from an EMBL/GenBank/DDBJ whole genome shotgun (WGS) entry which is preliminary data.</text>
</comment>
<organism evidence="2 3">
    <name type="scientific">Brasilonema octagenarum UFV-OR1</name>
    <dbReference type="NCBI Taxonomy" id="417115"/>
    <lineage>
        <taxon>Bacteria</taxon>
        <taxon>Bacillati</taxon>
        <taxon>Cyanobacteriota</taxon>
        <taxon>Cyanophyceae</taxon>
        <taxon>Nostocales</taxon>
        <taxon>Scytonemataceae</taxon>
        <taxon>Brasilonema</taxon>
        <taxon>Octagenarum group</taxon>
    </lineage>
</organism>
<feature type="region of interest" description="Disordered" evidence="1">
    <location>
        <begin position="21"/>
        <end position="43"/>
    </location>
</feature>
<evidence type="ECO:0000313" key="2">
    <source>
        <dbReference type="EMBL" id="NMF61827.1"/>
    </source>
</evidence>
<dbReference type="Proteomes" id="UP000762253">
    <property type="component" value="Unassembled WGS sequence"/>
</dbReference>
<sequence>MATATVTICYVNSALGGFCGKDREPGAGSREPGAGSREPGIENREEGGWCLFDSLRVCNGAS</sequence>
<name>A0ABX1M719_9CYAN</name>
<dbReference type="EMBL" id="QMEC01000007">
    <property type="protein sequence ID" value="NMF61827.1"/>
    <property type="molecule type" value="Genomic_DNA"/>
</dbReference>
<keyword evidence="3" id="KW-1185">Reference proteome</keyword>